<reference evidence="1" key="1">
    <citation type="submission" date="2015-06" db="EMBL/GenBank/DDBJ databases">
        <authorList>
            <person name="Nguyen H."/>
        </authorList>
    </citation>
    <scope>NUCLEOTIDE SEQUENCE</scope>
    <source>
        <strain evidence="1">DAOM 180753</strain>
    </source>
</reference>
<gene>
    <name evidence="1" type="ORF">VN97_g10625</name>
</gene>
<sequence>TLGKIATKISTHLRSRSMVVDLSSDHWIVKHTCKKLWALEILIGM</sequence>
<organism evidence="1 2">
    <name type="scientific">Penicillium thymicola</name>
    <dbReference type="NCBI Taxonomy" id="293382"/>
    <lineage>
        <taxon>Eukaryota</taxon>
        <taxon>Fungi</taxon>
        <taxon>Dikarya</taxon>
        <taxon>Ascomycota</taxon>
        <taxon>Pezizomycotina</taxon>
        <taxon>Eurotiomycetes</taxon>
        <taxon>Eurotiomycetidae</taxon>
        <taxon>Eurotiales</taxon>
        <taxon>Aspergillaceae</taxon>
        <taxon>Penicillium</taxon>
    </lineage>
</organism>
<name>A0AAI9X3S3_PENTH</name>
<comment type="caution">
    <text evidence="1">The sequence shown here is derived from an EMBL/GenBank/DDBJ whole genome shotgun (WGS) entry which is preliminary data.</text>
</comment>
<reference evidence="1" key="2">
    <citation type="journal article" date="2016" name="Fungal Biol.">
        <title>Ochratoxin A production by Penicillium thymicola.</title>
        <authorList>
            <person name="Nguyen H.D.T."/>
            <person name="McMullin D.R."/>
            <person name="Ponomareva E."/>
            <person name="Riley R."/>
            <person name="Pomraning K.R."/>
            <person name="Baker S.E."/>
            <person name="Seifert K.A."/>
        </authorList>
    </citation>
    <scope>NUCLEOTIDE SEQUENCE</scope>
    <source>
        <strain evidence="1">DAOM 180753</strain>
    </source>
</reference>
<proteinExistence type="predicted"/>
<dbReference type="EMBL" id="LACB01000507">
    <property type="protein sequence ID" value="KAJ9482805.1"/>
    <property type="molecule type" value="Genomic_DNA"/>
</dbReference>
<protein>
    <submittedName>
        <fullName evidence="1">Uncharacterized protein</fullName>
    </submittedName>
</protein>
<dbReference type="AlphaFoldDB" id="A0AAI9X3S3"/>
<feature type="non-terminal residue" evidence="1">
    <location>
        <position position="1"/>
    </location>
</feature>
<accession>A0AAI9X3S3</accession>
<evidence type="ECO:0000313" key="1">
    <source>
        <dbReference type="EMBL" id="KAJ9482805.1"/>
    </source>
</evidence>
<keyword evidence="2" id="KW-1185">Reference proteome</keyword>
<evidence type="ECO:0000313" key="2">
    <source>
        <dbReference type="Proteomes" id="UP001227192"/>
    </source>
</evidence>
<dbReference type="Proteomes" id="UP001227192">
    <property type="component" value="Unassembled WGS sequence"/>
</dbReference>